<evidence type="ECO:0000313" key="1">
    <source>
        <dbReference type="EMBL" id="SPD23367.1"/>
    </source>
</evidence>
<dbReference type="EMBL" id="OIVN01005629">
    <property type="protein sequence ID" value="SPD23367.1"/>
    <property type="molecule type" value="Genomic_DNA"/>
</dbReference>
<accession>A0A2N9IBU0</accession>
<proteinExistence type="predicted"/>
<organism evidence="1">
    <name type="scientific">Fagus sylvatica</name>
    <name type="common">Beechnut</name>
    <dbReference type="NCBI Taxonomy" id="28930"/>
    <lineage>
        <taxon>Eukaryota</taxon>
        <taxon>Viridiplantae</taxon>
        <taxon>Streptophyta</taxon>
        <taxon>Embryophyta</taxon>
        <taxon>Tracheophyta</taxon>
        <taxon>Spermatophyta</taxon>
        <taxon>Magnoliopsida</taxon>
        <taxon>eudicotyledons</taxon>
        <taxon>Gunneridae</taxon>
        <taxon>Pentapetalae</taxon>
        <taxon>rosids</taxon>
        <taxon>fabids</taxon>
        <taxon>Fagales</taxon>
        <taxon>Fagaceae</taxon>
        <taxon>Fagus</taxon>
    </lineage>
</organism>
<protein>
    <submittedName>
        <fullName evidence="1">Uncharacterized protein</fullName>
    </submittedName>
</protein>
<sequence>MRFFLRDFLGKCVTASADRIPLVHGLEAQLYAIVWNKELQKYIKLECNHGLAISVCQQPQIDSMNCPDLVSEVKRLSSLFCACELSIIPNSSSPDIELGCEES</sequence>
<dbReference type="AlphaFoldDB" id="A0A2N9IBU0"/>
<reference evidence="1" key="1">
    <citation type="submission" date="2018-02" db="EMBL/GenBank/DDBJ databases">
        <authorList>
            <person name="Cohen D.B."/>
            <person name="Kent A.D."/>
        </authorList>
    </citation>
    <scope>NUCLEOTIDE SEQUENCE</scope>
</reference>
<gene>
    <name evidence="1" type="ORF">FSB_LOCUS51249</name>
</gene>
<name>A0A2N9IBU0_FAGSY</name>